<dbReference type="AlphaFoldDB" id="A0A819SMA9"/>
<dbReference type="Proteomes" id="UP000663823">
    <property type="component" value="Unassembled WGS sequence"/>
</dbReference>
<comment type="caution">
    <text evidence="1">The sequence shown here is derived from an EMBL/GenBank/DDBJ whole genome shotgun (WGS) entry which is preliminary data.</text>
</comment>
<evidence type="ECO:0000313" key="2">
    <source>
        <dbReference type="Proteomes" id="UP000663823"/>
    </source>
</evidence>
<feature type="non-terminal residue" evidence="1">
    <location>
        <position position="1"/>
    </location>
</feature>
<evidence type="ECO:0000313" key="1">
    <source>
        <dbReference type="EMBL" id="CAF4061824.1"/>
    </source>
</evidence>
<organism evidence="1 2">
    <name type="scientific">Rotaria sordida</name>
    <dbReference type="NCBI Taxonomy" id="392033"/>
    <lineage>
        <taxon>Eukaryota</taxon>
        <taxon>Metazoa</taxon>
        <taxon>Spiralia</taxon>
        <taxon>Gnathifera</taxon>
        <taxon>Rotifera</taxon>
        <taxon>Eurotatoria</taxon>
        <taxon>Bdelloidea</taxon>
        <taxon>Philodinida</taxon>
        <taxon>Philodinidae</taxon>
        <taxon>Rotaria</taxon>
    </lineage>
</organism>
<proteinExistence type="predicted"/>
<protein>
    <submittedName>
        <fullName evidence="1">Uncharacterized protein</fullName>
    </submittedName>
</protein>
<dbReference type="EMBL" id="CAJOAX010009724">
    <property type="protein sequence ID" value="CAF4061824.1"/>
    <property type="molecule type" value="Genomic_DNA"/>
</dbReference>
<gene>
    <name evidence="1" type="ORF">OTI717_LOCUS32178</name>
</gene>
<sequence>SSVNAMQMSCLLSQQELEGLVVNSDLTVPDSDGNVIQF</sequence>
<name>A0A819SMA9_9BILA</name>
<reference evidence="1" key="1">
    <citation type="submission" date="2021-02" db="EMBL/GenBank/DDBJ databases">
        <authorList>
            <person name="Nowell W R."/>
        </authorList>
    </citation>
    <scope>NUCLEOTIDE SEQUENCE</scope>
</reference>
<accession>A0A819SMA9</accession>